<reference evidence="2 3" key="1">
    <citation type="submission" date="2019-03" db="EMBL/GenBank/DDBJ databases">
        <title>First draft genome of Liparis tanakae, snailfish: a comprehensive survey of snailfish specific genes.</title>
        <authorList>
            <person name="Kim W."/>
            <person name="Song I."/>
            <person name="Jeong J.-H."/>
            <person name="Kim D."/>
            <person name="Kim S."/>
            <person name="Ryu S."/>
            <person name="Song J.Y."/>
            <person name="Lee S.K."/>
        </authorList>
    </citation>
    <scope>NUCLEOTIDE SEQUENCE [LARGE SCALE GENOMIC DNA]</scope>
    <source>
        <tissue evidence="2">Muscle</tissue>
    </source>
</reference>
<evidence type="ECO:0000313" key="3">
    <source>
        <dbReference type="Proteomes" id="UP000314294"/>
    </source>
</evidence>
<dbReference type="PANTHER" id="PTHR21041">
    <property type="entry name" value="DENDRITIC CELL-SPECIFIC TRANSMEMBRANE PROTEIN"/>
    <property type="match status" value="1"/>
</dbReference>
<comment type="caution">
    <text evidence="2">The sequence shown here is derived from an EMBL/GenBank/DDBJ whole genome shotgun (WGS) entry which is preliminary data.</text>
</comment>
<dbReference type="AlphaFoldDB" id="A0A4Z2E7J1"/>
<dbReference type="PANTHER" id="PTHR21041:SF17">
    <property type="entry name" value="E3 UBIQUITIN-PROTEIN LIGASE DCST1"/>
    <property type="match status" value="1"/>
</dbReference>
<dbReference type="Proteomes" id="UP000314294">
    <property type="component" value="Unassembled WGS sequence"/>
</dbReference>
<protein>
    <submittedName>
        <fullName evidence="2">DC-STAMP domain-containing protein 1</fullName>
    </submittedName>
</protein>
<dbReference type="EMBL" id="SRLO01015853">
    <property type="protein sequence ID" value="TNN24282.1"/>
    <property type="molecule type" value="Genomic_DNA"/>
</dbReference>
<proteinExistence type="predicted"/>
<name>A0A4Z2E7J1_9TELE</name>
<dbReference type="InterPro" id="IPR051856">
    <property type="entry name" value="CSR-E3_Ligase_Protein"/>
</dbReference>
<evidence type="ECO:0000313" key="2">
    <source>
        <dbReference type="EMBL" id="TNN24282.1"/>
    </source>
</evidence>
<feature type="transmembrane region" description="Helical" evidence="1">
    <location>
        <begin position="92"/>
        <end position="113"/>
    </location>
</feature>
<keyword evidence="1" id="KW-0812">Transmembrane</keyword>
<evidence type="ECO:0000256" key="1">
    <source>
        <dbReference type="SAM" id="Phobius"/>
    </source>
</evidence>
<organism evidence="2 3">
    <name type="scientific">Liparis tanakae</name>
    <name type="common">Tanaka's snailfish</name>
    <dbReference type="NCBI Taxonomy" id="230148"/>
    <lineage>
        <taxon>Eukaryota</taxon>
        <taxon>Metazoa</taxon>
        <taxon>Chordata</taxon>
        <taxon>Craniata</taxon>
        <taxon>Vertebrata</taxon>
        <taxon>Euteleostomi</taxon>
        <taxon>Actinopterygii</taxon>
        <taxon>Neopterygii</taxon>
        <taxon>Teleostei</taxon>
        <taxon>Neoteleostei</taxon>
        <taxon>Acanthomorphata</taxon>
        <taxon>Eupercaria</taxon>
        <taxon>Perciformes</taxon>
        <taxon>Cottioidei</taxon>
        <taxon>Cottales</taxon>
        <taxon>Liparidae</taxon>
        <taxon>Liparis</taxon>
    </lineage>
</organism>
<sequence>MTPWCREQIPVEGNFGQLFDRLNLSVDLLSREFSTSLVLQVLLQHLLLSPGEPLEEQQQSVLGGAVLEEEFTQAVRASFLKLTAAMEEVLRLLQLLLSFSFITIFTQGFRYLLQYRRDILFDNLYITTYFRQIDARRRRAVTSSSSSSPSGPCVIALCPLRCVQGQRFILPLRRSEKKNLIDPWSLKVHEEERGGLVGGIQRNICICVCIYIYRYI</sequence>
<accession>A0A4Z2E7J1</accession>
<keyword evidence="1" id="KW-1133">Transmembrane helix</keyword>
<keyword evidence="3" id="KW-1185">Reference proteome</keyword>
<keyword evidence="1" id="KW-0472">Membrane</keyword>
<gene>
    <name evidence="2" type="primary">DCST1</name>
    <name evidence="2" type="ORF">EYF80_065595</name>
</gene>
<dbReference type="OrthoDB" id="5985669at2759"/>